<evidence type="ECO:0000256" key="3">
    <source>
        <dbReference type="ARBA" id="ARBA00023002"/>
    </source>
</evidence>
<evidence type="ECO:0000256" key="4">
    <source>
        <dbReference type="ARBA" id="ARBA00023027"/>
    </source>
</evidence>
<dbReference type="OrthoDB" id="298012at2759"/>
<evidence type="ECO:0000256" key="5">
    <source>
        <dbReference type="RuleBase" id="RU003719"/>
    </source>
</evidence>
<comment type="caution">
    <text evidence="8">The sequence shown here is derived from an EMBL/GenBank/DDBJ whole genome shotgun (WGS) entry which is preliminary data.</text>
</comment>
<evidence type="ECO:0000256" key="1">
    <source>
        <dbReference type="ARBA" id="ARBA00005854"/>
    </source>
</evidence>
<dbReference type="Gene3D" id="3.40.50.720">
    <property type="entry name" value="NAD(P)-binding Rossmann-like Domain"/>
    <property type="match status" value="2"/>
</dbReference>
<dbReference type="SUPFAM" id="SSF51735">
    <property type="entry name" value="NAD(P)-binding Rossmann-fold domains"/>
    <property type="match status" value="1"/>
</dbReference>
<evidence type="ECO:0000259" key="7">
    <source>
        <dbReference type="Pfam" id="PF02826"/>
    </source>
</evidence>
<dbReference type="InterPro" id="IPR006140">
    <property type="entry name" value="D-isomer_DH_NAD-bd"/>
</dbReference>
<dbReference type="InterPro" id="IPR036291">
    <property type="entry name" value="NAD(P)-bd_dom_sf"/>
</dbReference>
<evidence type="ECO:0000313" key="9">
    <source>
        <dbReference type="Proteomes" id="UP000033483"/>
    </source>
</evidence>
<feature type="domain" description="D-isomer specific 2-hydroxyacid dehydrogenase NAD-binding" evidence="7">
    <location>
        <begin position="127"/>
        <end position="323"/>
    </location>
</feature>
<name>A0A0F4ZED2_9PEZI</name>
<dbReference type="InterPro" id="IPR029752">
    <property type="entry name" value="D-isomer_DH_CS1"/>
</dbReference>
<dbReference type="PANTHER" id="PTHR42789">
    <property type="entry name" value="D-ISOMER SPECIFIC 2-HYDROXYACID DEHYDROGENASE FAMILY PROTEIN (AFU_ORTHOLOGUE AFUA_6G10090)"/>
    <property type="match status" value="1"/>
</dbReference>
<evidence type="ECO:0000256" key="2">
    <source>
        <dbReference type="ARBA" id="ARBA00022605"/>
    </source>
</evidence>
<feature type="domain" description="D-isomer specific 2-hydroxyacid dehydrogenase catalytic" evidence="6">
    <location>
        <begin position="44"/>
        <end position="351"/>
    </location>
</feature>
<comment type="similarity">
    <text evidence="1 5">Belongs to the D-isomer specific 2-hydroxyacid dehydrogenase family.</text>
</comment>
<keyword evidence="9" id="KW-1185">Reference proteome</keyword>
<dbReference type="PROSITE" id="PS00065">
    <property type="entry name" value="D_2_HYDROXYACID_DH_1"/>
    <property type="match status" value="1"/>
</dbReference>
<dbReference type="PANTHER" id="PTHR42789:SF1">
    <property type="entry name" value="D-ISOMER SPECIFIC 2-HYDROXYACID DEHYDROGENASE FAMILY PROTEIN (AFU_ORTHOLOGUE AFUA_6G10090)"/>
    <property type="match status" value="1"/>
</dbReference>
<dbReference type="AlphaFoldDB" id="A0A0F4ZED2"/>
<dbReference type="CDD" id="cd12169">
    <property type="entry name" value="PGDH_like_1"/>
    <property type="match status" value="1"/>
</dbReference>
<evidence type="ECO:0008006" key="10">
    <source>
        <dbReference type="Google" id="ProtNLM"/>
    </source>
</evidence>
<dbReference type="EMBL" id="LAEV01001275">
    <property type="protein sequence ID" value="KKA28575.1"/>
    <property type="molecule type" value="Genomic_DNA"/>
</dbReference>
<reference evidence="8 9" key="1">
    <citation type="submission" date="2015-03" db="EMBL/GenBank/DDBJ databases">
        <authorList>
            <person name="Radwan O."/>
            <person name="Al-Naeli F.A."/>
            <person name="Rendon G.A."/>
            <person name="Fields C."/>
        </authorList>
    </citation>
    <scope>NUCLEOTIDE SEQUENCE [LARGE SCALE GENOMIC DNA]</scope>
    <source>
        <strain evidence="8">CR-DP1</strain>
    </source>
</reference>
<dbReference type="Pfam" id="PF00389">
    <property type="entry name" value="2-Hacid_dh"/>
    <property type="match status" value="1"/>
</dbReference>
<evidence type="ECO:0000313" key="8">
    <source>
        <dbReference type="EMBL" id="KKA28575.1"/>
    </source>
</evidence>
<keyword evidence="3 5" id="KW-0560">Oxidoreductase</keyword>
<dbReference type="Proteomes" id="UP000033483">
    <property type="component" value="Unassembled WGS sequence"/>
</dbReference>
<keyword evidence="4" id="KW-0520">NAD</keyword>
<proteinExistence type="inferred from homology"/>
<dbReference type="InterPro" id="IPR050857">
    <property type="entry name" value="D-2-hydroxyacid_DH"/>
</dbReference>
<evidence type="ECO:0000259" key="6">
    <source>
        <dbReference type="Pfam" id="PF00389"/>
    </source>
</evidence>
<dbReference type="GO" id="GO:0051287">
    <property type="term" value="F:NAD binding"/>
    <property type="evidence" value="ECO:0007669"/>
    <property type="project" value="InterPro"/>
</dbReference>
<accession>A0A0F4ZED2</accession>
<dbReference type="Pfam" id="PF02826">
    <property type="entry name" value="2-Hacid_dh_C"/>
    <property type="match status" value="1"/>
</dbReference>
<dbReference type="InterPro" id="IPR006139">
    <property type="entry name" value="D-isomer_2_OHA_DH_cat_dom"/>
</dbReference>
<dbReference type="SUPFAM" id="SSF52283">
    <property type="entry name" value="Formate/glycerate dehydrogenase catalytic domain-like"/>
    <property type="match status" value="1"/>
</dbReference>
<keyword evidence="2" id="KW-0028">Amino-acid biosynthesis</keyword>
<dbReference type="GO" id="GO:0016616">
    <property type="term" value="F:oxidoreductase activity, acting on the CH-OH group of donors, NAD or NADP as acceptor"/>
    <property type="evidence" value="ECO:0007669"/>
    <property type="project" value="InterPro"/>
</dbReference>
<dbReference type="GO" id="GO:0008652">
    <property type="term" value="P:amino acid biosynthetic process"/>
    <property type="evidence" value="ECO:0007669"/>
    <property type="project" value="UniProtKB-KW"/>
</dbReference>
<organism evidence="8 9">
    <name type="scientific">Thielaviopsis punctulata</name>
    <dbReference type="NCBI Taxonomy" id="72032"/>
    <lineage>
        <taxon>Eukaryota</taxon>
        <taxon>Fungi</taxon>
        <taxon>Dikarya</taxon>
        <taxon>Ascomycota</taxon>
        <taxon>Pezizomycotina</taxon>
        <taxon>Sordariomycetes</taxon>
        <taxon>Hypocreomycetidae</taxon>
        <taxon>Microascales</taxon>
        <taxon>Ceratocystidaceae</taxon>
        <taxon>Thielaviopsis</taxon>
    </lineage>
</organism>
<sequence length="357" mass="39320">MLSVAVLDDYQGFAEGPFSKLDPSKFTVSYFPHTLKPFNHANTEDAERAELVARLEPFDIICTMRERTPFPRDLVQALPRLKLLLTTSRRNLSFDMAALAARQIRVAGTSAMPVVSGGSDSTTQHTVSLILALARALPASQRAWATGAWQTRQTVAVNLSGKTLGVVGLGRLGGTVARSMVAAFGMRVVAWSPGLTQERADAAARDLGLPVEMEGCKTFRCVSREEVFAADVVTLHLVLSERTRGLIGPEDLGRMKPSAILVNTSRGPLVQEKALLDVLQAGKIRGAALDVWEPEPVEADSVWRTTKWGQDGRSEVLATPHMGYVEEELMQQWYREQAANIEKWERGEKMTMEFRVD</sequence>
<gene>
    <name evidence="8" type="ORF">TD95_002914</name>
</gene>
<protein>
    <recommendedName>
        <fullName evidence="10">D-isomer specific 2-hydroxyacid dehydrogenase NAD-binding domain-containing protein</fullName>
    </recommendedName>
</protein>